<accession>A0AAN4YM47</accession>
<organism evidence="2 3">
    <name type="scientific">Aspergillus oryzae</name>
    <name type="common">Yellow koji mold</name>
    <dbReference type="NCBI Taxonomy" id="5062"/>
    <lineage>
        <taxon>Eukaryota</taxon>
        <taxon>Fungi</taxon>
        <taxon>Dikarya</taxon>
        <taxon>Ascomycota</taxon>
        <taxon>Pezizomycotina</taxon>
        <taxon>Eurotiomycetes</taxon>
        <taxon>Eurotiomycetidae</taxon>
        <taxon>Eurotiales</taxon>
        <taxon>Aspergillaceae</taxon>
        <taxon>Aspergillus</taxon>
        <taxon>Aspergillus subgen. Circumdati</taxon>
    </lineage>
</organism>
<name>A0AAN4YM47_ASPOZ</name>
<dbReference type="PANTHER" id="PTHR35205">
    <property type="entry name" value="NB-ARC AND TPR DOMAIN PROTEIN"/>
    <property type="match status" value="1"/>
</dbReference>
<proteinExistence type="predicted"/>
<evidence type="ECO:0000313" key="3">
    <source>
        <dbReference type="Proteomes" id="UP001165205"/>
    </source>
</evidence>
<dbReference type="Proteomes" id="UP001165205">
    <property type="component" value="Unassembled WGS sequence"/>
</dbReference>
<gene>
    <name evidence="2" type="ORF">Aory04_000602200</name>
</gene>
<evidence type="ECO:0000259" key="1">
    <source>
        <dbReference type="Pfam" id="PF00931"/>
    </source>
</evidence>
<feature type="domain" description="NB-ARC" evidence="1">
    <location>
        <begin position="103"/>
        <end position="287"/>
    </location>
</feature>
<sequence>MGDWLSNTPLSRLMGIKTLQCVREQSAKYGGVKVRNIGLPVDHSGLNKFGSRDSSYQTILAVLINTMSAKSPKRPRQALNKQAELSIPLHLPMVRNDRFTGRERLLQQIHYYLQKDCQDMQQCIVALYGPGGIGKTQTAAEYAYHYQRCYTSVFWIDGASEHTIRQSFSVAAGQILKSWRRLNHNETAYQIFAKDFGAEDSKTSSTPTADQAVKGVIDWLSQLENNDWLLIFDNIDDLDSFDIRSYMPSSLHGNILITSRRADVSGYWRSVEVEKMSDKEAKSLLAKSSGFSGDMNGLFELLPSQCRLTC</sequence>
<dbReference type="InterPro" id="IPR027417">
    <property type="entry name" value="P-loop_NTPase"/>
</dbReference>
<dbReference type="GO" id="GO:0043531">
    <property type="term" value="F:ADP binding"/>
    <property type="evidence" value="ECO:0007669"/>
    <property type="project" value="InterPro"/>
</dbReference>
<dbReference type="InterPro" id="IPR002182">
    <property type="entry name" value="NB-ARC"/>
</dbReference>
<protein>
    <submittedName>
        <fullName evidence="2">Unnamed protein product</fullName>
    </submittedName>
</protein>
<dbReference type="EMBL" id="BSYA01000062">
    <property type="protein sequence ID" value="GMG29828.1"/>
    <property type="molecule type" value="Genomic_DNA"/>
</dbReference>
<comment type="caution">
    <text evidence="2">The sequence shown here is derived from an EMBL/GenBank/DDBJ whole genome shotgun (WGS) entry which is preliminary data.</text>
</comment>
<dbReference type="Pfam" id="PF00931">
    <property type="entry name" value="NB-ARC"/>
    <property type="match status" value="1"/>
</dbReference>
<dbReference type="SUPFAM" id="SSF52540">
    <property type="entry name" value="P-loop containing nucleoside triphosphate hydrolases"/>
    <property type="match status" value="1"/>
</dbReference>
<reference evidence="2" key="1">
    <citation type="submission" date="2023-04" db="EMBL/GenBank/DDBJ databases">
        <title>Aspergillus oryzae NBRC 4228.</title>
        <authorList>
            <person name="Ichikawa N."/>
            <person name="Sato H."/>
            <person name="Tonouchi N."/>
        </authorList>
    </citation>
    <scope>NUCLEOTIDE SEQUENCE</scope>
    <source>
        <strain evidence="2">NBRC 4228</strain>
    </source>
</reference>
<dbReference type="AlphaFoldDB" id="A0AAN4YM47"/>
<dbReference type="PANTHER" id="PTHR35205:SF1">
    <property type="entry name" value="ZU5 DOMAIN-CONTAINING PROTEIN"/>
    <property type="match status" value="1"/>
</dbReference>
<evidence type="ECO:0000313" key="2">
    <source>
        <dbReference type="EMBL" id="GMG29828.1"/>
    </source>
</evidence>
<dbReference type="Gene3D" id="3.40.50.300">
    <property type="entry name" value="P-loop containing nucleotide triphosphate hydrolases"/>
    <property type="match status" value="1"/>
</dbReference>